<dbReference type="PANTHER" id="PTHR11799:SF12">
    <property type="entry name" value="PARAOXONASE-RELATED"/>
    <property type="match status" value="1"/>
</dbReference>
<evidence type="ECO:0000256" key="5">
    <source>
        <dbReference type="PIRSR" id="PIRSR602640-1"/>
    </source>
</evidence>
<dbReference type="InterPro" id="IPR051288">
    <property type="entry name" value="Serum_paraoxonase/arylesterase"/>
</dbReference>
<evidence type="ECO:0000256" key="7">
    <source>
        <dbReference type="PIRSR" id="PIRSR602640-4"/>
    </source>
</evidence>
<dbReference type="Proteomes" id="UP000054771">
    <property type="component" value="Unassembled WGS sequence"/>
</dbReference>
<evidence type="ECO:0000313" key="9">
    <source>
        <dbReference type="EMBL" id="CEL06652.1"/>
    </source>
</evidence>
<feature type="binding site" evidence="6">
    <location>
        <position position="191"/>
    </location>
    <ligand>
        <name>Ca(2+)</name>
        <dbReference type="ChEBI" id="CHEBI:29108"/>
        <label>1</label>
        <note>catalytic</note>
    </ligand>
</feature>
<feature type="chain" id="PRO_5006855659" description="Serum paraoxonase/arylesterase family protein" evidence="8">
    <location>
        <begin position="22"/>
        <end position="409"/>
    </location>
</feature>
<protein>
    <recommendedName>
        <fullName evidence="11">Serum paraoxonase/arylesterase family protein</fullName>
    </recommendedName>
</protein>
<keyword evidence="2" id="KW-0378">Hydrolase</keyword>
<dbReference type="GO" id="GO:0046872">
    <property type="term" value="F:metal ion binding"/>
    <property type="evidence" value="ECO:0007669"/>
    <property type="project" value="UniProtKB-KW"/>
</dbReference>
<dbReference type="InterPro" id="IPR011042">
    <property type="entry name" value="6-blade_b-propeller_TolB-like"/>
</dbReference>
<dbReference type="OrthoDB" id="5307922at2759"/>
<dbReference type="PANTHER" id="PTHR11799">
    <property type="entry name" value="PARAOXONASE"/>
    <property type="match status" value="1"/>
</dbReference>
<evidence type="ECO:0000256" key="1">
    <source>
        <dbReference type="ARBA" id="ARBA00008595"/>
    </source>
</evidence>
<feature type="binding site" evidence="6">
    <location>
        <position position="125"/>
    </location>
    <ligand>
        <name>Ca(2+)</name>
        <dbReference type="ChEBI" id="CHEBI:29108"/>
        <label>1</label>
        <note>catalytic</note>
    </ligand>
</feature>
<feature type="glycosylation site" description="N-linked (GlcNAc...) asparagine" evidence="7">
    <location>
        <position position="305"/>
    </location>
</feature>
<feature type="signal peptide" evidence="8">
    <location>
        <begin position="1"/>
        <end position="21"/>
    </location>
</feature>
<sequence length="409" mass="45000">MAHSMLSVFAILLAVLASVLYSPVQRVLTVFGVYRNASLTSSAKDIYTIPDTLQCEDTHYYAPGNVLFAACEDSVLQRFRWFPPLVMLDGPADSTGSIHVIDPQTLVSSRLTFENFPGPFVTHGLDVIQDPDQPDAVYIFAVNHLANPEYTPNTDIPKARSQIEIFHHVLGTSTTRHLRSVRHPLVTTPNDIYAITPHSFYVTNDHYYREGLMRQLEVLPFVKWTDVLHVQLDQLTAIDATTGVNATVALPKMHGCNGLGRGQAPEDVIVASVTGGLIWRTRANDDNPRTLSILEEIAVDSAIDNPSYYDDVHKTEGDDASGYVLAGLRRAIDLPKTHTDPNATEGVIVWHVREDGSTRVIFEDDGTNIRSASTAVLVPIEPTKGGSKEARLFVTGFLSNGMVALRVQL</sequence>
<evidence type="ECO:0000256" key="4">
    <source>
        <dbReference type="ARBA" id="ARBA00023180"/>
    </source>
</evidence>
<keyword evidence="6" id="KW-0479">Metal-binding</keyword>
<dbReference type="EMBL" id="CDMC01000008">
    <property type="protein sequence ID" value="CEL06652.1"/>
    <property type="molecule type" value="Genomic_DNA"/>
</dbReference>
<keyword evidence="6" id="KW-0106">Calcium</keyword>
<comment type="cofactor">
    <cofactor evidence="6">
        <name>Ca(2+)</name>
        <dbReference type="ChEBI" id="CHEBI:29108"/>
    </cofactor>
    <text evidence="6">Binds 2 calcium ions per subunit.</text>
</comment>
<keyword evidence="8" id="KW-0732">Signal</keyword>
<evidence type="ECO:0000256" key="2">
    <source>
        <dbReference type="ARBA" id="ARBA00022801"/>
    </source>
</evidence>
<dbReference type="AlphaFoldDB" id="A0A0U5CBD2"/>
<gene>
    <name evidence="9" type="ORF">ASPCAL09824</name>
</gene>
<dbReference type="Gene3D" id="2.120.10.30">
    <property type="entry name" value="TolB, C-terminal domain"/>
    <property type="match status" value="1"/>
</dbReference>
<keyword evidence="4 7" id="KW-0325">Glycoprotein</keyword>
<dbReference type="SUPFAM" id="SSF63829">
    <property type="entry name" value="Calcium-dependent phosphotriesterase"/>
    <property type="match status" value="1"/>
</dbReference>
<feature type="binding site" evidence="6">
    <location>
        <position position="305"/>
    </location>
    <ligand>
        <name>Ca(2+)</name>
        <dbReference type="ChEBI" id="CHEBI:29108"/>
        <label>1</label>
        <note>catalytic</note>
    </ligand>
</feature>
<feature type="binding site" evidence="6">
    <location>
        <position position="257"/>
    </location>
    <ligand>
        <name>Ca(2+)</name>
        <dbReference type="ChEBI" id="CHEBI:29108"/>
        <label>1</label>
        <note>catalytic</note>
    </ligand>
</feature>
<evidence type="ECO:0000313" key="10">
    <source>
        <dbReference type="Proteomes" id="UP000054771"/>
    </source>
</evidence>
<comment type="PTM">
    <text evidence="7">Glycosylated.</text>
</comment>
<feature type="binding site" evidence="6">
    <location>
        <position position="57"/>
    </location>
    <ligand>
        <name>Ca(2+)</name>
        <dbReference type="ChEBI" id="CHEBI:29108"/>
        <label>1</label>
        <note>catalytic</note>
    </ligand>
</feature>
<dbReference type="OMA" id="NDHHYRE"/>
<keyword evidence="10" id="KW-1185">Reference proteome</keyword>
<keyword evidence="3" id="KW-1015">Disulfide bond</keyword>
<dbReference type="Pfam" id="PF01731">
    <property type="entry name" value="Arylesterase"/>
    <property type="match status" value="1"/>
</dbReference>
<accession>A0A0U5CBD2</accession>
<evidence type="ECO:0000256" key="8">
    <source>
        <dbReference type="SAM" id="SignalP"/>
    </source>
</evidence>
<proteinExistence type="inferred from homology"/>
<comment type="similarity">
    <text evidence="1">Belongs to the paraoxonase family.</text>
</comment>
<feature type="active site" description="Proton acceptor" evidence="5">
    <location>
        <position position="123"/>
    </location>
</feature>
<evidence type="ECO:0000256" key="6">
    <source>
        <dbReference type="PIRSR" id="PIRSR602640-2"/>
    </source>
</evidence>
<dbReference type="InterPro" id="IPR002640">
    <property type="entry name" value="Arylesterase"/>
</dbReference>
<feature type="binding site" evidence="6">
    <location>
        <position position="304"/>
    </location>
    <ligand>
        <name>Ca(2+)</name>
        <dbReference type="ChEBI" id="CHEBI:29108"/>
        <label>1</label>
        <note>catalytic</note>
    </ligand>
</feature>
<organism evidence="9 10">
    <name type="scientific">Aspergillus calidoustus</name>
    <dbReference type="NCBI Taxonomy" id="454130"/>
    <lineage>
        <taxon>Eukaryota</taxon>
        <taxon>Fungi</taxon>
        <taxon>Dikarya</taxon>
        <taxon>Ascomycota</taxon>
        <taxon>Pezizomycotina</taxon>
        <taxon>Eurotiomycetes</taxon>
        <taxon>Eurotiomycetidae</taxon>
        <taxon>Eurotiales</taxon>
        <taxon>Aspergillaceae</taxon>
        <taxon>Aspergillus</taxon>
        <taxon>Aspergillus subgen. Nidulantes</taxon>
    </lineage>
</organism>
<evidence type="ECO:0000256" key="3">
    <source>
        <dbReference type="ARBA" id="ARBA00023157"/>
    </source>
</evidence>
<dbReference type="GO" id="GO:0004064">
    <property type="term" value="F:arylesterase activity"/>
    <property type="evidence" value="ECO:0007669"/>
    <property type="project" value="InterPro"/>
</dbReference>
<reference evidence="10" key="1">
    <citation type="journal article" date="2016" name="Genome Announc.">
        <title>Draft genome sequences of fungus Aspergillus calidoustus.</title>
        <authorList>
            <person name="Horn F."/>
            <person name="Linde J."/>
            <person name="Mattern D.J."/>
            <person name="Walther G."/>
            <person name="Guthke R."/>
            <person name="Scherlach K."/>
            <person name="Martin K."/>
            <person name="Brakhage A.A."/>
            <person name="Petzke L."/>
            <person name="Valiante V."/>
        </authorList>
    </citation>
    <scope>NUCLEOTIDE SEQUENCE [LARGE SCALE GENOMIC DNA]</scope>
    <source>
        <strain evidence="10">SF006504</strain>
    </source>
</reference>
<evidence type="ECO:0008006" key="11">
    <source>
        <dbReference type="Google" id="ProtNLM"/>
    </source>
</evidence>
<feature type="binding site" evidence="6">
    <location>
        <position position="190"/>
    </location>
    <ligand>
        <name>Ca(2+)</name>
        <dbReference type="ChEBI" id="CHEBI:29108"/>
        <label>1</label>
        <note>catalytic</note>
    </ligand>
</feature>
<name>A0A0U5CBD2_ASPCI</name>